<dbReference type="RefSeq" id="WP_380919269.1">
    <property type="nucleotide sequence ID" value="NZ_JBHUPE010000004.1"/>
</dbReference>
<comment type="caution">
    <text evidence="1">The sequence shown here is derived from an EMBL/GenBank/DDBJ whole genome shotgun (WGS) entry which is preliminary data.</text>
</comment>
<sequence>MKIGRTLFWFKDGDEQLINLTNDFFGLGFLLNRLLNEKYDGKKIKFINIDFLTKNTFKLYPILPKEAPYYYNGHLRYYGVFDLHVFESFSYEEQYNFVWEKAHKYLIEAAKSNKNPKLLESANYAYKKGLEIELNPDFRVIDVFIPIDGKEVRASIWILFQKDGMVAKFTLQSSENLIFEEVLDKTEKGVEIFLEMYKSIAIENDNIVIKVRKDIASLPVKIPLSKIII</sequence>
<keyword evidence="2" id="KW-1185">Reference proteome</keyword>
<name>A0ABW5YTQ0_9SPHI</name>
<evidence type="ECO:0000313" key="2">
    <source>
        <dbReference type="Proteomes" id="UP001597509"/>
    </source>
</evidence>
<organism evidence="1 2">
    <name type="scientific">Sphingobacterium anhuiense</name>
    <dbReference type="NCBI Taxonomy" id="493780"/>
    <lineage>
        <taxon>Bacteria</taxon>
        <taxon>Pseudomonadati</taxon>
        <taxon>Bacteroidota</taxon>
        <taxon>Sphingobacteriia</taxon>
        <taxon>Sphingobacteriales</taxon>
        <taxon>Sphingobacteriaceae</taxon>
        <taxon>Sphingobacterium</taxon>
    </lineage>
</organism>
<dbReference type="Proteomes" id="UP001597509">
    <property type="component" value="Unassembled WGS sequence"/>
</dbReference>
<evidence type="ECO:0000313" key="1">
    <source>
        <dbReference type="EMBL" id="MFD2903747.1"/>
    </source>
</evidence>
<gene>
    <name evidence="1" type="ORF">ACFS6I_07430</name>
</gene>
<accession>A0ABW5YTQ0</accession>
<reference evidence="2" key="1">
    <citation type="journal article" date="2019" name="Int. J. Syst. Evol. Microbiol.">
        <title>The Global Catalogue of Microorganisms (GCM) 10K type strain sequencing project: providing services to taxonomists for standard genome sequencing and annotation.</title>
        <authorList>
            <consortium name="The Broad Institute Genomics Platform"/>
            <consortium name="The Broad Institute Genome Sequencing Center for Infectious Disease"/>
            <person name="Wu L."/>
            <person name="Ma J."/>
        </authorList>
    </citation>
    <scope>NUCLEOTIDE SEQUENCE [LARGE SCALE GENOMIC DNA]</scope>
    <source>
        <strain evidence="2">KCTC 22209</strain>
    </source>
</reference>
<dbReference type="EMBL" id="JBHUPE010000004">
    <property type="protein sequence ID" value="MFD2903747.1"/>
    <property type="molecule type" value="Genomic_DNA"/>
</dbReference>
<proteinExistence type="predicted"/>
<protein>
    <submittedName>
        <fullName evidence="1">Uncharacterized protein</fullName>
    </submittedName>
</protein>